<feature type="domain" description="Pyrrolo-quinoline quinone repeat" evidence="4">
    <location>
        <begin position="83"/>
        <end position="325"/>
    </location>
</feature>
<feature type="repeat" description="WD" evidence="3">
    <location>
        <begin position="293"/>
        <end position="327"/>
    </location>
</feature>
<dbReference type="InterPro" id="IPR020472">
    <property type="entry name" value="WD40_PAC1"/>
</dbReference>
<dbReference type="PANTHER" id="PTHR19846">
    <property type="entry name" value="WD40 REPEAT PROTEIN"/>
    <property type="match status" value="1"/>
</dbReference>
<accession>A0A7S8EB24</accession>
<dbReference type="InterPro" id="IPR002372">
    <property type="entry name" value="PQQ_rpt_dom"/>
</dbReference>
<sequence length="492" mass="51848">MAGTLLLSVAAVTAQDSRQPITTDNAGELAQLIRLGRGSAEFASFTPDDGLLVVGGTVGIWLYDPTNLATESEPPVLLSNDETRAIAISPDGTTLAASKFDGDIVLWELASQTSSALIEPSYSTDNMTYSPDGTILALNAGSNGITLYNLAASTELQLEGSFRSEAEVSFSPDGEWLAAAGSDNALYLWNVTNSEEGAKLEGHTNTPISSNFSPDGTVVTGSGDRTIRLWNSADGTEIANISTLEDEQLGRINQVIFSPDGSLFASGDSNGNIVVWDTESQTPLAKMTAQGPVNDLMFSADGTQLLSVSDEQYVYLWDAEDGSEIAAAVGHTNIMNAVTFSPDSSTLAFSDYDENLWLWDTSTMPQLNLATQVAGGGDTSAVNIAGIAYSSDGSVLASVDSFTVKLYGASSHQLLRELEGDGIVEGLAFSPDDTLIAYASSSGLYIFDVETGQLLASLEEHNDWLNSLAWSPDQTLIAASGSDNTVRVYGMP</sequence>
<name>A0A7S8EB24_9CHLR</name>
<dbReference type="GO" id="GO:0017070">
    <property type="term" value="F:U6 snRNA binding"/>
    <property type="evidence" value="ECO:0007669"/>
    <property type="project" value="TreeGrafter"/>
</dbReference>
<feature type="repeat" description="WD" evidence="3">
    <location>
        <begin position="76"/>
        <end position="117"/>
    </location>
</feature>
<dbReference type="Gene3D" id="2.130.10.10">
    <property type="entry name" value="YVTN repeat-like/Quinoprotein amine dehydrogenase"/>
    <property type="match status" value="4"/>
</dbReference>
<dbReference type="EMBL" id="CP062983">
    <property type="protein sequence ID" value="QPC83676.1"/>
    <property type="molecule type" value="Genomic_DNA"/>
</dbReference>
<reference evidence="5 6" key="1">
    <citation type="submission" date="2020-02" db="EMBL/GenBank/DDBJ databases">
        <authorList>
            <person name="Zheng R.K."/>
            <person name="Sun C.M."/>
        </authorList>
    </citation>
    <scope>NUCLEOTIDE SEQUENCE [LARGE SCALE GENOMIC DNA]</scope>
    <source>
        <strain evidence="6">rifampicinis</strain>
    </source>
</reference>
<keyword evidence="6" id="KW-1185">Reference proteome</keyword>
<feature type="repeat" description="WD" evidence="3">
    <location>
        <begin position="328"/>
        <end position="369"/>
    </location>
</feature>
<dbReference type="Pfam" id="PF13360">
    <property type="entry name" value="PQQ_2"/>
    <property type="match status" value="1"/>
</dbReference>
<dbReference type="AlphaFoldDB" id="A0A7S8EB24"/>
<evidence type="ECO:0000256" key="1">
    <source>
        <dbReference type="ARBA" id="ARBA00022574"/>
    </source>
</evidence>
<evidence type="ECO:0000313" key="6">
    <source>
        <dbReference type="Proteomes" id="UP000594468"/>
    </source>
</evidence>
<organism evidence="5 6">
    <name type="scientific">Phototrophicus methaneseepsis</name>
    <dbReference type="NCBI Taxonomy" id="2710758"/>
    <lineage>
        <taxon>Bacteria</taxon>
        <taxon>Bacillati</taxon>
        <taxon>Chloroflexota</taxon>
        <taxon>Candidatus Thermofontia</taxon>
        <taxon>Phototrophicales</taxon>
        <taxon>Phototrophicaceae</taxon>
        <taxon>Phototrophicus</taxon>
    </lineage>
</organism>
<dbReference type="PROSITE" id="PS50082">
    <property type="entry name" value="WD_REPEATS_2"/>
    <property type="match status" value="7"/>
</dbReference>
<keyword evidence="2" id="KW-0677">Repeat</keyword>
<dbReference type="SUPFAM" id="SSF50978">
    <property type="entry name" value="WD40 repeat-like"/>
    <property type="match status" value="2"/>
</dbReference>
<keyword evidence="1 3" id="KW-0853">WD repeat</keyword>
<dbReference type="Pfam" id="PF00400">
    <property type="entry name" value="WD40"/>
    <property type="match status" value="2"/>
</dbReference>
<dbReference type="PRINTS" id="PR00320">
    <property type="entry name" value="GPROTEINBRPT"/>
</dbReference>
<feature type="repeat" description="WD" evidence="3">
    <location>
        <begin position="158"/>
        <end position="199"/>
    </location>
</feature>
<evidence type="ECO:0000259" key="4">
    <source>
        <dbReference type="Pfam" id="PF13360"/>
    </source>
</evidence>
<dbReference type="InterPro" id="IPR015943">
    <property type="entry name" value="WD40/YVTN_repeat-like_dom_sf"/>
</dbReference>
<feature type="repeat" description="WD" evidence="3">
    <location>
        <begin position="200"/>
        <end position="240"/>
    </location>
</feature>
<evidence type="ECO:0000256" key="2">
    <source>
        <dbReference type="ARBA" id="ARBA00022737"/>
    </source>
</evidence>
<dbReference type="InterPro" id="IPR019775">
    <property type="entry name" value="WD40_repeat_CS"/>
</dbReference>
<dbReference type="RefSeq" id="WP_195171740.1">
    <property type="nucleotide sequence ID" value="NZ_CP062983.1"/>
</dbReference>
<evidence type="ECO:0000256" key="3">
    <source>
        <dbReference type="PROSITE-ProRule" id="PRU00221"/>
    </source>
</evidence>
<proteinExistence type="predicted"/>
<dbReference type="SMART" id="SM00320">
    <property type="entry name" value="WD40"/>
    <property type="match status" value="10"/>
</dbReference>
<dbReference type="GO" id="GO:0000398">
    <property type="term" value="P:mRNA splicing, via spliceosome"/>
    <property type="evidence" value="ECO:0007669"/>
    <property type="project" value="TreeGrafter"/>
</dbReference>
<feature type="repeat" description="WD" evidence="3">
    <location>
        <begin position="458"/>
        <end position="492"/>
    </location>
</feature>
<dbReference type="GO" id="GO:0030621">
    <property type="term" value="F:U4 snRNA binding"/>
    <property type="evidence" value="ECO:0007669"/>
    <property type="project" value="TreeGrafter"/>
</dbReference>
<dbReference type="CDD" id="cd00200">
    <property type="entry name" value="WD40"/>
    <property type="match status" value="1"/>
</dbReference>
<dbReference type="PANTHER" id="PTHR19846:SF0">
    <property type="entry name" value="PRE-MRNA PROCESSING FACTOR 4"/>
    <property type="match status" value="1"/>
</dbReference>
<dbReference type="PROSITE" id="PS50294">
    <property type="entry name" value="WD_REPEATS_REGION"/>
    <property type="match status" value="5"/>
</dbReference>
<protein>
    <submittedName>
        <fullName evidence="5">WD40 repeat domain-containing protein</fullName>
    </submittedName>
</protein>
<dbReference type="InterPro" id="IPR001680">
    <property type="entry name" value="WD40_rpt"/>
</dbReference>
<evidence type="ECO:0000313" key="5">
    <source>
        <dbReference type="EMBL" id="QPC83676.1"/>
    </source>
</evidence>
<dbReference type="InterPro" id="IPR036322">
    <property type="entry name" value="WD40_repeat_dom_sf"/>
</dbReference>
<gene>
    <name evidence="5" type="ORF">G4Y79_04650</name>
</gene>
<dbReference type="KEGG" id="pmet:G4Y79_04650"/>
<dbReference type="Proteomes" id="UP000594468">
    <property type="component" value="Chromosome"/>
</dbReference>
<dbReference type="PROSITE" id="PS00678">
    <property type="entry name" value="WD_REPEATS_1"/>
    <property type="match status" value="2"/>
</dbReference>
<feature type="repeat" description="WD" evidence="3">
    <location>
        <begin position="245"/>
        <end position="286"/>
    </location>
</feature>